<keyword evidence="9" id="KW-1185">Reference proteome</keyword>
<dbReference type="HOGENOM" id="CLU_001265_5_0_1"/>
<keyword evidence="2 5" id="KW-0812">Transmembrane</keyword>
<evidence type="ECO:0000256" key="2">
    <source>
        <dbReference type="ARBA" id="ARBA00022692"/>
    </source>
</evidence>
<dbReference type="EnsemblMetazoa" id="CapteT93612">
    <property type="protein sequence ID" value="CapteP93612"/>
    <property type="gene ID" value="CapteG93612"/>
</dbReference>
<dbReference type="GO" id="GO:0016020">
    <property type="term" value="C:membrane"/>
    <property type="evidence" value="ECO:0007669"/>
    <property type="project" value="UniProtKB-SubCell"/>
</dbReference>
<evidence type="ECO:0000256" key="4">
    <source>
        <dbReference type="ARBA" id="ARBA00023136"/>
    </source>
</evidence>
<feature type="transmembrane region" description="Helical" evidence="5">
    <location>
        <begin position="166"/>
        <end position="188"/>
    </location>
</feature>
<dbReference type="InterPro" id="IPR036259">
    <property type="entry name" value="MFS_trans_sf"/>
</dbReference>
<name>R7UDT6_CAPTE</name>
<evidence type="ECO:0000256" key="3">
    <source>
        <dbReference type="ARBA" id="ARBA00022989"/>
    </source>
</evidence>
<evidence type="ECO:0000256" key="5">
    <source>
        <dbReference type="SAM" id="Phobius"/>
    </source>
</evidence>
<feature type="transmembrane region" description="Helical" evidence="5">
    <location>
        <begin position="133"/>
        <end position="154"/>
    </location>
</feature>
<dbReference type="EMBL" id="KB302615">
    <property type="protein sequence ID" value="ELU04159.1"/>
    <property type="molecule type" value="Genomic_DNA"/>
</dbReference>
<feature type="transmembrane region" description="Helical" evidence="5">
    <location>
        <begin position="432"/>
        <end position="453"/>
    </location>
</feature>
<gene>
    <name evidence="7" type="ORF">CAPTEDRAFT_93612</name>
</gene>
<dbReference type="GO" id="GO:0022857">
    <property type="term" value="F:transmembrane transporter activity"/>
    <property type="evidence" value="ECO:0007669"/>
    <property type="project" value="InterPro"/>
</dbReference>
<dbReference type="FunFam" id="1.20.1250.20:FF:000532">
    <property type="entry name" value="SLC (SoLute Carrier) homolog"/>
    <property type="match status" value="1"/>
</dbReference>
<dbReference type="PANTHER" id="PTHR11662:SF399">
    <property type="entry name" value="FI19708P1-RELATED"/>
    <property type="match status" value="1"/>
</dbReference>
<reference evidence="7 9" key="2">
    <citation type="journal article" date="2013" name="Nature">
        <title>Insights into bilaterian evolution from three spiralian genomes.</title>
        <authorList>
            <person name="Simakov O."/>
            <person name="Marletaz F."/>
            <person name="Cho S.J."/>
            <person name="Edsinger-Gonzales E."/>
            <person name="Havlak P."/>
            <person name="Hellsten U."/>
            <person name="Kuo D.H."/>
            <person name="Larsson T."/>
            <person name="Lv J."/>
            <person name="Arendt D."/>
            <person name="Savage R."/>
            <person name="Osoegawa K."/>
            <person name="de Jong P."/>
            <person name="Grimwood J."/>
            <person name="Chapman J.A."/>
            <person name="Shapiro H."/>
            <person name="Aerts A."/>
            <person name="Otillar R.P."/>
            <person name="Terry A.Y."/>
            <person name="Boore J.L."/>
            <person name="Grigoriev I.V."/>
            <person name="Lindberg D.R."/>
            <person name="Seaver E.C."/>
            <person name="Weisblat D.A."/>
            <person name="Putnam N.H."/>
            <person name="Rokhsar D.S."/>
        </authorList>
    </citation>
    <scope>NUCLEOTIDE SEQUENCE</scope>
    <source>
        <strain evidence="7 9">I ESC-2004</strain>
    </source>
</reference>
<dbReference type="EMBL" id="AMQN01001470">
    <property type="status" value="NOT_ANNOTATED_CDS"/>
    <property type="molecule type" value="Genomic_DNA"/>
</dbReference>
<feature type="transmembrane region" description="Helical" evidence="5">
    <location>
        <begin position="341"/>
        <end position="360"/>
    </location>
</feature>
<accession>R7UDT6</accession>
<evidence type="ECO:0000256" key="1">
    <source>
        <dbReference type="ARBA" id="ARBA00004141"/>
    </source>
</evidence>
<evidence type="ECO:0000313" key="8">
    <source>
        <dbReference type="EnsemblMetazoa" id="CapteP93612"/>
    </source>
</evidence>
<keyword evidence="4 5" id="KW-0472">Membrane</keyword>
<reference evidence="8" key="3">
    <citation type="submission" date="2015-06" db="UniProtKB">
        <authorList>
            <consortium name="EnsemblMetazoa"/>
        </authorList>
    </citation>
    <scope>IDENTIFICATION</scope>
</reference>
<dbReference type="PROSITE" id="PS50850">
    <property type="entry name" value="MFS"/>
    <property type="match status" value="1"/>
</dbReference>
<organism evidence="7">
    <name type="scientific">Capitella teleta</name>
    <name type="common">Polychaete worm</name>
    <dbReference type="NCBI Taxonomy" id="283909"/>
    <lineage>
        <taxon>Eukaryota</taxon>
        <taxon>Metazoa</taxon>
        <taxon>Spiralia</taxon>
        <taxon>Lophotrochozoa</taxon>
        <taxon>Annelida</taxon>
        <taxon>Polychaeta</taxon>
        <taxon>Sedentaria</taxon>
        <taxon>Scolecida</taxon>
        <taxon>Capitellidae</taxon>
        <taxon>Capitella</taxon>
    </lineage>
</organism>
<feature type="transmembrane region" description="Helical" evidence="5">
    <location>
        <begin position="266"/>
        <end position="284"/>
    </location>
</feature>
<evidence type="ECO:0000313" key="9">
    <source>
        <dbReference type="Proteomes" id="UP000014760"/>
    </source>
</evidence>
<evidence type="ECO:0000259" key="6">
    <source>
        <dbReference type="PROSITE" id="PS50850"/>
    </source>
</evidence>
<dbReference type="Gene3D" id="1.20.1250.20">
    <property type="entry name" value="MFS general substrate transporter like domains"/>
    <property type="match status" value="2"/>
</dbReference>
<feature type="transmembrane region" description="Helical" evidence="5">
    <location>
        <begin position="16"/>
        <end position="34"/>
    </location>
</feature>
<dbReference type="PANTHER" id="PTHR11662">
    <property type="entry name" value="SOLUTE CARRIER FAMILY 17"/>
    <property type="match status" value="1"/>
</dbReference>
<dbReference type="Pfam" id="PF07690">
    <property type="entry name" value="MFS_1"/>
    <property type="match status" value="1"/>
</dbReference>
<dbReference type="STRING" id="283909.R7UDT6"/>
<feature type="transmembrane region" description="Helical" evidence="5">
    <location>
        <begin position="105"/>
        <end position="127"/>
    </location>
</feature>
<feature type="transmembrane region" description="Helical" evidence="5">
    <location>
        <begin position="400"/>
        <end position="420"/>
    </location>
</feature>
<dbReference type="InterPro" id="IPR011701">
    <property type="entry name" value="MFS"/>
</dbReference>
<keyword evidence="3 5" id="KW-1133">Transmembrane helix</keyword>
<dbReference type="AlphaFoldDB" id="R7UDT6"/>
<dbReference type="InterPro" id="IPR020846">
    <property type="entry name" value="MFS_dom"/>
</dbReference>
<protein>
    <recommendedName>
        <fullName evidence="6">Major facilitator superfamily (MFS) profile domain-containing protein</fullName>
    </recommendedName>
</protein>
<dbReference type="SUPFAM" id="SSF103473">
    <property type="entry name" value="MFS general substrate transporter"/>
    <property type="match status" value="1"/>
</dbReference>
<feature type="transmembrane region" description="Helical" evidence="5">
    <location>
        <begin position="366"/>
        <end position="388"/>
    </location>
</feature>
<feature type="transmembrane region" description="Helical" evidence="5">
    <location>
        <begin position="200"/>
        <end position="218"/>
    </location>
</feature>
<feature type="transmembrane region" description="Helical" evidence="5">
    <location>
        <begin position="304"/>
        <end position="329"/>
    </location>
</feature>
<dbReference type="OrthoDB" id="2985014at2759"/>
<dbReference type="OMA" id="VLYHMAF"/>
<sequence length="488" mass="52526">MFSLAETVQPVSLLCSYRLGLAVIAFLCFVFNYAQRIGMSVAIVCMVNHTALDLMQDGSAPINTTDGPFAWTKEVQGHVLGSFFYGYLISQIPGGILAERFGGKWVYGGSLALATIGTLLTPVAASLSFGLLIFFRVIVGIGSGVMFPAMHAMWGQWAPPYERSRLAGISYAGAMMGSVLAMPISGVLCQHGFAGGWGSIFYVIGICSMLVVVVWLILTSNTPSQHRFISKAEKKYITSSLAGQVSEGGNDWCSVPWLKFATSGPVWAIIVANFCSDWGLYTLLTNIPTFYKEVLYFDISSNGLFSALPFIGLWANMNISPIIIDVLRGKGVFSTTVGRKIFNSIGMMGAAIFLVGLSFMDCTQTGLAVGLLTIAVTLSGTAYSGFLVNHMDIAPKFAGTLFGISNGLASMSGFVAPPVAAAITKDRTRGQWQIVFFVAGAVYAFGAIFYVIFGSGDLQEWAMEEKIPEEVMLKVKEDDDPEKNEEKA</sequence>
<proteinExistence type="predicted"/>
<dbReference type="CDD" id="cd17318">
    <property type="entry name" value="MFS_SLC17"/>
    <property type="match status" value="1"/>
</dbReference>
<dbReference type="GO" id="GO:0006820">
    <property type="term" value="P:monoatomic anion transport"/>
    <property type="evidence" value="ECO:0007669"/>
    <property type="project" value="TreeGrafter"/>
</dbReference>
<comment type="subcellular location">
    <subcellularLocation>
        <location evidence="1">Membrane</location>
        <topology evidence="1">Multi-pass membrane protein</topology>
    </subcellularLocation>
</comment>
<dbReference type="Proteomes" id="UP000014760">
    <property type="component" value="Unassembled WGS sequence"/>
</dbReference>
<dbReference type="InterPro" id="IPR050382">
    <property type="entry name" value="MFS_Na/Anion_cotransporter"/>
</dbReference>
<feature type="domain" description="Major facilitator superfamily (MFS) profile" evidence="6">
    <location>
        <begin position="20"/>
        <end position="458"/>
    </location>
</feature>
<evidence type="ECO:0000313" key="7">
    <source>
        <dbReference type="EMBL" id="ELU04159.1"/>
    </source>
</evidence>
<reference evidence="9" key="1">
    <citation type="submission" date="2012-12" db="EMBL/GenBank/DDBJ databases">
        <authorList>
            <person name="Hellsten U."/>
            <person name="Grimwood J."/>
            <person name="Chapman J.A."/>
            <person name="Shapiro H."/>
            <person name="Aerts A."/>
            <person name="Otillar R.P."/>
            <person name="Terry A.Y."/>
            <person name="Boore J.L."/>
            <person name="Simakov O."/>
            <person name="Marletaz F."/>
            <person name="Cho S.-J."/>
            <person name="Edsinger-Gonzales E."/>
            <person name="Havlak P."/>
            <person name="Kuo D.-H."/>
            <person name="Larsson T."/>
            <person name="Lv J."/>
            <person name="Arendt D."/>
            <person name="Savage R."/>
            <person name="Osoegawa K."/>
            <person name="de Jong P."/>
            <person name="Lindberg D.R."/>
            <person name="Seaver E.C."/>
            <person name="Weisblat D.A."/>
            <person name="Putnam N.H."/>
            <person name="Grigoriev I.V."/>
            <person name="Rokhsar D.S."/>
        </authorList>
    </citation>
    <scope>NUCLEOTIDE SEQUENCE</scope>
    <source>
        <strain evidence="9">I ESC-2004</strain>
    </source>
</reference>